<dbReference type="GO" id="GO:0003677">
    <property type="term" value="F:DNA binding"/>
    <property type="evidence" value="ECO:0007669"/>
    <property type="project" value="UniProtKB-UniRule"/>
</dbReference>
<name>A0A5M6BWJ7_9TREE</name>
<organism evidence="2 3">
    <name type="scientific">Kwoniella shandongensis</name>
    <dbReference type="NCBI Taxonomy" id="1734106"/>
    <lineage>
        <taxon>Eukaryota</taxon>
        <taxon>Fungi</taxon>
        <taxon>Dikarya</taxon>
        <taxon>Basidiomycota</taxon>
        <taxon>Agaricomycotina</taxon>
        <taxon>Tremellomycetes</taxon>
        <taxon>Tremellales</taxon>
        <taxon>Cryptococcaceae</taxon>
        <taxon>Kwoniella</taxon>
    </lineage>
</organism>
<dbReference type="GO" id="GO:0005634">
    <property type="term" value="C:nucleus"/>
    <property type="evidence" value="ECO:0007669"/>
    <property type="project" value="UniProtKB-UniRule"/>
</dbReference>
<feature type="compositionally biased region" description="Polar residues" evidence="1">
    <location>
        <begin position="102"/>
        <end position="122"/>
    </location>
</feature>
<gene>
    <name evidence="2" type="ORF">CI109_103405</name>
</gene>
<dbReference type="AlphaFoldDB" id="A0A5M6BWJ7"/>
<dbReference type="EMBL" id="CP144056">
    <property type="protein sequence ID" value="WWD18949.1"/>
    <property type="molecule type" value="Genomic_DNA"/>
</dbReference>
<reference evidence="2" key="2">
    <citation type="submission" date="2024-01" db="EMBL/GenBank/DDBJ databases">
        <title>Comparative genomics of Cryptococcus and Kwoniella reveals pathogenesis evolution and contrasting modes of karyotype evolution via chromosome fusion or intercentromeric recombination.</title>
        <authorList>
            <person name="Coelho M.A."/>
            <person name="David-Palma M."/>
            <person name="Shea T."/>
            <person name="Bowers K."/>
            <person name="McGinley-Smith S."/>
            <person name="Mohammad A.W."/>
            <person name="Gnirke A."/>
            <person name="Yurkov A.M."/>
            <person name="Nowrousian M."/>
            <person name="Sun S."/>
            <person name="Cuomo C.A."/>
            <person name="Heitman J."/>
        </authorList>
    </citation>
    <scope>NUCLEOTIDE SEQUENCE</scope>
    <source>
        <strain evidence="2">CBS 12478</strain>
    </source>
</reference>
<evidence type="ECO:0000313" key="2">
    <source>
        <dbReference type="EMBL" id="WWD18949.1"/>
    </source>
</evidence>
<dbReference type="RefSeq" id="XP_031860122.1">
    <property type="nucleotide sequence ID" value="XM_032005633.1"/>
</dbReference>
<evidence type="ECO:0000313" key="3">
    <source>
        <dbReference type="Proteomes" id="UP000322225"/>
    </source>
</evidence>
<proteinExistence type="predicted"/>
<evidence type="ECO:0000256" key="1">
    <source>
        <dbReference type="SAM" id="MobiDB-lite"/>
    </source>
</evidence>
<dbReference type="PROSITE" id="PS50118">
    <property type="entry name" value="HMG_BOX_2"/>
    <property type="match status" value="1"/>
</dbReference>
<dbReference type="Gene3D" id="1.10.30.10">
    <property type="entry name" value="High mobility group box domain"/>
    <property type="match status" value="1"/>
</dbReference>
<dbReference type="SUPFAM" id="SSF47095">
    <property type="entry name" value="HMG-box"/>
    <property type="match status" value="1"/>
</dbReference>
<feature type="region of interest" description="Disordered" evidence="1">
    <location>
        <begin position="1"/>
        <end position="86"/>
    </location>
</feature>
<keyword evidence="3" id="KW-1185">Reference proteome</keyword>
<sequence>MKGPPPPPLTDTWSTMTSRPSGSDVSMGQHHQPRTLPDYPTPNSRSTTSTPPPLFTTLPAYSSSVISPSSYTGTPNRRAYHPPTPESQQFMIIDQGRYSSNFSRASSTRQKRSPQSISSFPFTQSHQPLQTPPPSLTTPGRSSISATQIAPRRSLSKQIPDPPLPLPPAGALIHGDPRNTPWAKKVFEYFPTARELARKAKKSVPGPLPALPPICKRLDLFCAKGCRPPMTIEDIVKRLMTITKLDIDCPTNPRGQGVPKRPMNIFFCFQQFRRHAVTAMFPDFTTGEVSTWMAGERAVIEGLESEEFTYWEELHKSYSAQFWKEFPSYTFKKTASKKKKGADKLRPSVEPKKTAKSIKMKDQLLNRSLSASTFPRRHSSPLAVSSNCSSDSTSQASNSAFFSYNSLGIDVPEQLNPGFGKSLIQAPPPPEEYTSDPATAPSPVYGWTPTSAPQQLPRPDNAAANMPVFALLPEGSDFVPHPHLVGGHQELIPDQGLGLGLGSPFGFNTVNDSLHPPKESSHHFLRRGSSYKSYFVPLPSTSTPITPSTHLDGDGLDYNDHFVHPTYLSVASSYEAIQAPYNPHHQHQELVYNIARSHSYDPNMPFSQPQASIFIAPYTPYGQTMSTSLDGDQNTSHLMLEESYLNISPQHGTTFGTMPVNQEVRHSGNYA</sequence>
<protein>
    <submittedName>
        <fullName evidence="2">Uncharacterized protein</fullName>
    </submittedName>
</protein>
<feature type="compositionally biased region" description="Low complexity" evidence="1">
    <location>
        <begin position="41"/>
        <end position="70"/>
    </location>
</feature>
<dbReference type="KEGG" id="ksn:43589783"/>
<feature type="compositionally biased region" description="Polar residues" evidence="1">
    <location>
        <begin position="11"/>
        <end position="26"/>
    </location>
</feature>
<dbReference type="InterPro" id="IPR036910">
    <property type="entry name" value="HMG_box_dom_sf"/>
</dbReference>
<accession>A0A5M6BWJ7</accession>
<dbReference type="GeneID" id="43589783"/>
<dbReference type="InterPro" id="IPR009071">
    <property type="entry name" value="HMG_box_dom"/>
</dbReference>
<reference evidence="2" key="1">
    <citation type="submission" date="2017-08" db="EMBL/GenBank/DDBJ databases">
        <authorList>
            <person name="Cuomo C."/>
            <person name="Billmyre B."/>
            <person name="Heitman J."/>
        </authorList>
    </citation>
    <scope>NUCLEOTIDE SEQUENCE</scope>
    <source>
        <strain evidence="2">CBS 12478</strain>
    </source>
</reference>
<feature type="region of interest" description="Disordered" evidence="1">
    <location>
        <begin position="102"/>
        <end position="177"/>
    </location>
</feature>
<dbReference type="Proteomes" id="UP000322225">
    <property type="component" value="Chromosome 6"/>
</dbReference>